<dbReference type="Pfam" id="PF09992">
    <property type="entry name" value="NAGPA"/>
    <property type="match status" value="1"/>
</dbReference>
<name>A0A841KSM2_9FIRM</name>
<evidence type="ECO:0000256" key="1">
    <source>
        <dbReference type="SAM" id="SignalP"/>
    </source>
</evidence>
<feature type="domain" description="Phosphodiester glycosidase" evidence="2">
    <location>
        <begin position="208"/>
        <end position="385"/>
    </location>
</feature>
<dbReference type="EMBL" id="JACHEN010000014">
    <property type="protein sequence ID" value="MBB6216393.1"/>
    <property type="molecule type" value="Genomic_DNA"/>
</dbReference>
<dbReference type="InterPro" id="IPR018711">
    <property type="entry name" value="NAGPA"/>
</dbReference>
<dbReference type="AlphaFoldDB" id="A0A841KSM2"/>
<proteinExistence type="predicted"/>
<dbReference type="PANTHER" id="PTHR40446">
    <property type="entry name" value="N-ACETYLGLUCOSAMINE-1-PHOSPHODIESTER ALPHA-N-ACETYLGLUCOSAMINIDASE"/>
    <property type="match status" value="1"/>
</dbReference>
<organism evidence="3 4">
    <name type="scientific">Anaerosolibacter carboniphilus</name>
    <dbReference type="NCBI Taxonomy" id="1417629"/>
    <lineage>
        <taxon>Bacteria</taxon>
        <taxon>Bacillati</taxon>
        <taxon>Bacillota</taxon>
        <taxon>Clostridia</taxon>
        <taxon>Peptostreptococcales</taxon>
        <taxon>Thermotaleaceae</taxon>
        <taxon>Anaerosolibacter</taxon>
    </lineage>
</organism>
<dbReference type="Gene3D" id="2.60.120.430">
    <property type="entry name" value="Galactose-binding lectin"/>
    <property type="match status" value="1"/>
</dbReference>
<reference evidence="3 4" key="1">
    <citation type="submission" date="2020-08" db="EMBL/GenBank/DDBJ databases">
        <title>Genomic Encyclopedia of Type Strains, Phase IV (KMG-IV): sequencing the most valuable type-strain genomes for metagenomic binning, comparative biology and taxonomic classification.</title>
        <authorList>
            <person name="Goeker M."/>
        </authorList>
    </citation>
    <scope>NUCLEOTIDE SEQUENCE [LARGE SCALE GENOMIC DNA]</scope>
    <source>
        <strain evidence="3 4">DSM 103526</strain>
    </source>
</reference>
<evidence type="ECO:0000259" key="2">
    <source>
        <dbReference type="Pfam" id="PF09992"/>
    </source>
</evidence>
<feature type="chain" id="PRO_5039476209" description="Phosphodiester glycosidase domain-containing protein" evidence="1">
    <location>
        <begin position="24"/>
        <end position="941"/>
    </location>
</feature>
<gene>
    <name evidence="3" type="ORF">HNQ80_002493</name>
</gene>
<feature type="signal peptide" evidence="1">
    <location>
        <begin position="1"/>
        <end position="23"/>
    </location>
</feature>
<accession>A0A841KSM2</accession>
<dbReference type="RefSeq" id="WP_184310927.1">
    <property type="nucleotide sequence ID" value="NZ_JACHEN010000014.1"/>
</dbReference>
<protein>
    <recommendedName>
        <fullName evidence="2">Phosphodiester glycosidase domain-containing protein</fullName>
    </recommendedName>
</protein>
<comment type="caution">
    <text evidence="3">The sequence shown here is derived from an EMBL/GenBank/DDBJ whole genome shotgun (WGS) entry which is preliminary data.</text>
</comment>
<dbReference type="Proteomes" id="UP000579281">
    <property type="component" value="Unassembled WGS sequence"/>
</dbReference>
<evidence type="ECO:0000313" key="3">
    <source>
        <dbReference type="EMBL" id="MBB6216393.1"/>
    </source>
</evidence>
<evidence type="ECO:0000313" key="4">
    <source>
        <dbReference type="Proteomes" id="UP000579281"/>
    </source>
</evidence>
<sequence length="941" mass="101704">MHGWKKWIIASTLAISLTSSVFLVPVHGDWTQSLYEEKKEEYISSGVKHEQLLRFTDKGWLSVNVMRINVQDNFTSLEVLFNQTGLKNKAKLSELANQNPQVIGAVNGDFFNTKGAATLGPIVKDGELVSTPYYIPNQMGVFNQTKDGTPFINYWAPENVGITNQRSSAFLKIGSVNKESDYGDTAILFTPTFGEKTPALSPNLSSAVEMVIENNMVKEIVNAKEGTYIPRSGSVVFATGSFADLIWSNFAVGDGIELSASTTPDYQSLALAMGGGAVVLQDGIVPATFSHNITGNHPRTAIGISRDNKEVLFVTIDGRTSSYTGVTQKELGEIMAYLGAQQAINLDGGGSTEMILRPLGEENKKIVNTLSDGSERRLMNGIGVVSTAPQADLAGIKVQAQDTNVFVNGSRQLDIKAYDENYNPLHVDYSRIKWHITGANGTFSGNTFTATAPGKAAIVAEYDGKYASLEMNVLNQPVSLRLSPNKLFIDKNGERALTITAVDSDGYSATLRPQDITFEVPQNLGYIDDRGFFKAASQGGSGVIKGTFKGLEAYIQVAVGSQEVVVDDFEAANGSFLSYPAEVTGTYNIAPFPKSGNSAGSLSYDFTTTDATRAAYLVFNNGGIRFENTPSKIGVWVYGNEGGGHGLKAKLVGADGTAHTLDLAASINWSGWKYVEAAVPSTLKVPVVLERIYVVETNALAKDTGIIYLDGLTVSYPTNLDAAIPQAPVQDVRNVSAPAEGANSFKFFAHGAVSGIDTAQDQAAVAKLAELSNSTAALNVFTDTLDPSLKGNLKQPVVLGDGSYSATKHQDSLFIQLDNRKGSLRESNVQQWTWFINTVKSADAKQIFVVLPKPLSFSDPLEEKLFKDTLEKAKKEKNVDVWVLNGGGSNFAVTPQNGVRYVTLKDYPLQNDMDVFSQLKYMVFTVNDNMVTYEILSVNTK</sequence>
<dbReference type="PANTHER" id="PTHR40446:SF2">
    <property type="entry name" value="N-ACETYLGLUCOSAMINE-1-PHOSPHODIESTER ALPHA-N-ACETYLGLUCOSAMINIDASE"/>
    <property type="match status" value="1"/>
</dbReference>
<keyword evidence="1" id="KW-0732">Signal</keyword>
<keyword evidence="4" id="KW-1185">Reference proteome</keyword>